<feature type="chain" id="PRO_5042614907" description="DUF7480 domain-containing protein" evidence="1">
    <location>
        <begin position="20"/>
        <end position="140"/>
    </location>
</feature>
<evidence type="ECO:0000259" key="2">
    <source>
        <dbReference type="Pfam" id="PF24295"/>
    </source>
</evidence>
<accession>A0AAI9MU04</accession>
<dbReference type="RefSeq" id="WP_368898436.1">
    <property type="nucleotide sequence ID" value="NZ_CAXOOS010000001.1"/>
</dbReference>
<sequence>MHKFIIIPLVFLLSGCWHANDPRPVMVNADVSTNAGKLCVKAPDVSDDEYILYVDLFDYKEQKDIATIDFSANPVKLDEKNCLPSPDIQYEVNGKYAYRASTVLQKKQAKKINPHRRTIMATFFIKEVNGEKQAVDALNM</sequence>
<dbReference type="Pfam" id="PF24295">
    <property type="entry name" value="DUF7480"/>
    <property type="match status" value="1"/>
</dbReference>
<protein>
    <recommendedName>
        <fullName evidence="2">DUF7480 domain-containing protein</fullName>
    </recommendedName>
</protein>
<dbReference type="NCBIfam" id="NF045617">
    <property type="entry name" value="mostly_LP"/>
    <property type="match status" value="1"/>
</dbReference>
<dbReference type="AlphaFoldDB" id="A0AAI9MU04"/>
<feature type="signal peptide" evidence="1">
    <location>
        <begin position="1"/>
        <end position="19"/>
    </location>
</feature>
<evidence type="ECO:0000313" key="3">
    <source>
        <dbReference type="EMBL" id="EMO9457480.1"/>
    </source>
</evidence>
<dbReference type="InterPro" id="IPR055903">
    <property type="entry name" value="DUF7480"/>
</dbReference>
<comment type="caution">
    <text evidence="3">The sequence shown here is derived from an EMBL/GenBank/DDBJ whole genome shotgun (WGS) entry which is preliminary data.</text>
</comment>
<dbReference type="EMBL" id="ABKJEP030000044">
    <property type="protein sequence ID" value="EMO9457480.1"/>
    <property type="molecule type" value="Genomic_DNA"/>
</dbReference>
<organism evidence="3">
    <name type="scientific">Morganella morganii</name>
    <name type="common">Proteus morganii</name>
    <dbReference type="NCBI Taxonomy" id="582"/>
    <lineage>
        <taxon>Bacteria</taxon>
        <taxon>Pseudomonadati</taxon>
        <taxon>Pseudomonadota</taxon>
        <taxon>Gammaproteobacteria</taxon>
        <taxon>Enterobacterales</taxon>
        <taxon>Morganellaceae</taxon>
        <taxon>Morganella</taxon>
    </lineage>
</organism>
<feature type="domain" description="DUF7480" evidence="2">
    <location>
        <begin position="28"/>
        <end position="126"/>
    </location>
</feature>
<reference evidence="3" key="1">
    <citation type="submission" date="2024-02" db="EMBL/GenBank/DDBJ databases">
        <authorList>
            <consortium name="Clinical and Environmental Microbiology Branch: Whole genome sequencing antimicrobial resistance pathogens in the healthcare setting"/>
        </authorList>
    </citation>
    <scope>NUCLEOTIDE SEQUENCE</scope>
    <source>
        <strain evidence="3">2023KU-00017</strain>
    </source>
</reference>
<gene>
    <name evidence="3" type="ORF">PN925_002874</name>
</gene>
<name>A0AAI9MU04_MORMO</name>
<proteinExistence type="predicted"/>
<keyword evidence="1" id="KW-0732">Signal</keyword>
<dbReference type="InterPro" id="IPR054657">
    <property type="entry name" value="T6SS_periplasmic_put"/>
</dbReference>
<dbReference type="PROSITE" id="PS51257">
    <property type="entry name" value="PROKAR_LIPOPROTEIN"/>
    <property type="match status" value="1"/>
</dbReference>
<evidence type="ECO:0000256" key="1">
    <source>
        <dbReference type="SAM" id="SignalP"/>
    </source>
</evidence>